<dbReference type="PROSITE" id="PS50822">
    <property type="entry name" value="PIWI"/>
    <property type="match status" value="1"/>
</dbReference>
<comment type="caution">
    <text evidence="4">The sequence shown here is derived from an EMBL/GenBank/DDBJ whole genome shotgun (WGS) entry which is preliminary data.</text>
</comment>
<reference evidence="4 5" key="1">
    <citation type="submission" date="2024-08" db="EMBL/GenBank/DDBJ databases">
        <title>Gnathostoma spinigerum genome.</title>
        <authorList>
            <person name="Gonzalez-Bertolin B."/>
            <person name="Monzon S."/>
            <person name="Zaballos A."/>
            <person name="Jimenez P."/>
            <person name="Dekumyoy P."/>
            <person name="Varona S."/>
            <person name="Cuesta I."/>
            <person name="Sumanam S."/>
            <person name="Adisakwattana P."/>
            <person name="Gasser R.B."/>
            <person name="Hernandez-Gonzalez A."/>
            <person name="Young N.D."/>
            <person name="Perteguer M.J."/>
        </authorList>
    </citation>
    <scope>NUCLEOTIDE SEQUENCE [LARGE SCALE GENOMIC DNA]</scope>
    <source>
        <strain evidence="4">AL3</strain>
        <tissue evidence="4">Liver</tissue>
    </source>
</reference>
<dbReference type="PROSITE" id="PS50821">
    <property type="entry name" value="PAZ"/>
    <property type="match status" value="1"/>
</dbReference>
<dbReference type="PANTHER" id="PTHR22891">
    <property type="entry name" value="EUKARYOTIC TRANSLATION INITIATION FACTOR 2C"/>
    <property type="match status" value="1"/>
</dbReference>
<dbReference type="InterPro" id="IPR036397">
    <property type="entry name" value="RNaseH_sf"/>
</dbReference>
<organism evidence="4 5">
    <name type="scientific">Gnathostoma spinigerum</name>
    <dbReference type="NCBI Taxonomy" id="75299"/>
    <lineage>
        <taxon>Eukaryota</taxon>
        <taxon>Metazoa</taxon>
        <taxon>Ecdysozoa</taxon>
        <taxon>Nematoda</taxon>
        <taxon>Chromadorea</taxon>
        <taxon>Rhabditida</taxon>
        <taxon>Spirurina</taxon>
        <taxon>Gnathostomatomorpha</taxon>
        <taxon>Gnathostomatoidea</taxon>
        <taxon>Gnathostomatidae</taxon>
        <taxon>Gnathostoma</taxon>
    </lineage>
</organism>
<keyword evidence="5" id="KW-1185">Reference proteome</keyword>
<evidence type="ECO:0000259" key="3">
    <source>
        <dbReference type="PROSITE" id="PS50822"/>
    </source>
</evidence>
<dbReference type="InterPro" id="IPR036085">
    <property type="entry name" value="PAZ_dom_sf"/>
</dbReference>
<evidence type="ECO:0000256" key="1">
    <source>
        <dbReference type="RuleBase" id="RU361178"/>
    </source>
</evidence>
<dbReference type="Gene3D" id="2.170.260.10">
    <property type="entry name" value="paz domain"/>
    <property type="match status" value="1"/>
</dbReference>
<feature type="domain" description="Piwi" evidence="3">
    <location>
        <begin position="414"/>
        <end position="728"/>
    </location>
</feature>
<dbReference type="SUPFAM" id="SSF53098">
    <property type="entry name" value="Ribonuclease H-like"/>
    <property type="match status" value="1"/>
</dbReference>
<name>A0ABD6EHJ3_9BILA</name>
<dbReference type="InterPro" id="IPR003165">
    <property type="entry name" value="Piwi"/>
</dbReference>
<dbReference type="Gene3D" id="3.30.420.10">
    <property type="entry name" value="Ribonuclease H-like superfamily/Ribonuclease H"/>
    <property type="match status" value="1"/>
</dbReference>
<dbReference type="EMBL" id="JBGFUD010003940">
    <property type="protein sequence ID" value="MFH4979191.1"/>
    <property type="molecule type" value="Genomic_DNA"/>
</dbReference>
<dbReference type="SMART" id="SM00949">
    <property type="entry name" value="PAZ"/>
    <property type="match status" value="1"/>
</dbReference>
<protein>
    <submittedName>
        <fullName evidence="4">Uncharacterized protein</fullName>
    </submittedName>
</protein>
<dbReference type="InterPro" id="IPR003100">
    <property type="entry name" value="PAZ_dom"/>
</dbReference>
<proteinExistence type="inferred from homology"/>
<dbReference type="SMART" id="SM00950">
    <property type="entry name" value="Piwi"/>
    <property type="match status" value="1"/>
</dbReference>
<dbReference type="SUPFAM" id="SSF101690">
    <property type="entry name" value="PAZ domain"/>
    <property type="match status" value="1"/>
</dbReference>
<dbReference type="AlphaFoldDB" id="A0ABD6EHJ3"/>
<evidence type="ECO:0000313" key="5">
    <source>
        <dbReference type="Proteomes" id="UP001608902"/>
    </source>
</evidence>
<evidence type="ECO:0000259" key="2">
    <source>
        <dbReference type="PROSITE" id="PS50821"/>
    </source>
</evidence>
<dbReference type="InterPro" id="IPR012337">
    <property type="entry name" value="RNaseH-like_sf"/>
</dbReference>
<sequence length="766" mass="86173">MFAEDCQKVKVMVKPCDEGFELTTGDLKSACSRTIDAADRSLQQFLELLLSQEVFMASDRFVSYGSGQTYLMDPYASGFDERDLPPLPDGKYIGIGLSKGVKMIEGPSGTGHVNLAMVMDLKKAAFHYDQQKLTDKVAAILKTDPTHLVVPDNSLLLLQKALRGLYVRCTYGNFRTFQITKLIKNDGAQRVKTNVAGEAMTVEKYFEAKYNIHICFPRLPLIVERCLKGSNYYPMEVLVVCENQRVKQSQQSSQQVQAMIKACATPPFARLSQTKELVKEIGFETQRNPWLKEFGYETTKNLSIEGRILPPPTIQYGRGAVVLVNKEKTSWIAGRNHYLVPARCGSWFAAALVALNERYFNEQKFRAYIDAFVRQCHQRGMNIGTPTAVEYRKGARMDDVDRIVKQAKVKGCTFVHFVTSESFKFHDRMKLVEVKEQVVTQDLLTRTAEGAPQKWQTLDNIVNKTNLKLGGLNFDIVLESPQAQKWLSADDRLIIGFDISHPPPSAVREQKSNAPSIIGYSSNCLRIPLQFVGGYRYARAEKEEITDQSMHDIVVESMTKFKESRGVIPKHIVILRDGISEGQYRYVRENEVEQVKRACASTGGSKYHPHITFLVATKMHNMRIYKQNIDRRGKPSEQNVKPGLVVDECVVNPIYNEFYLNSHSAFQGTTKTPRYTILFDTSDMSADEVEGIVYALSYNIQIVNAAVSLPAPIMIADRMATRGRNNITAAFGESSGTDTGSFPDLAELNEQLGYYGKPLSNVRFNA</sequence>
<evidence type="ECO:0000313" key="4">
    <source>
        <dbReference type="EMBL" id="MFH4979191.1"/>
    </source>
</evidence>
<comment type="similarity">
    <text evidence="1">Belongs to the argonaute family.</text>
</comment>
<dbReference type="CDD" id="cd02846">
    <property type="entry name" value="PAZ_argonaute_like"/>
    <property type="match status" value="1"/>
</dbReference>
<feature type="domain" description="PAZ" evidence="2">
    <location>
        <begin position="145"/>
        <end position="242"/>
    </location>
</feature>
<dbReference type="Pfam" id="PF02170">
    <property type="entry name" value="PAZ"/>
    <property type="match status" value="1"/>
</dbReference>
<dbReference type="Proteomes" id="UP001608902">
    <property type="component" value="Unassembled WGS sequence"/>
</dbReference>
<dbReference type="Pfam" id="PF02171">
    <property type="entry name" value="Piwi"/>
    <property type="match status" value="1"/>
</dbReference>
<dbReference type="Gene3D" id="3.40.50.2300">
    <property type="match status" value="1"/>
</dbReference>
<accession>A0ABD6EHJ3</accession>
<gene>
    <name evidence="4" type="ORF">AB6A40_005900</name>
</gene>